<feature type="transmembrane region" description="Helical" evidence="16">
    <location>
        <begin position="280"/>
        <end position="299"/>
    </location>
</feature>
<evidence type="ECO:0000256" key="13">
    <source>
        <dbReference type="ARBA" id="ARBA00023180"/>
    </source>
</evidence>
<feature type="transmembrane region" description="Helical" evidence="16">
    <location>
        <begin position="148"/>
        <end position="171"/>
    </location>
</feature>
<keyword evidence="12 15" id="KW-0675">Receptor</keyword>
<feature type="transmembrane region" description="Helical" evidence="16">
    <location>
        <begin position="204"/>
        <end position="232"/>
    </location>
</feature>
<evidence type="ECO:0000313" key="19">
    <source>
        <dbReference type="RefSeq" id="XP_021011869.1"/>
    </source>
</evidence>
<evidence type="ECO:0000256" key="15">
    <source>
        <dbReference type="RuleBase" id="RU000688"/>
    </source>
</evidence>
<comment type="function">
    <text evidence="1">Odorant receptor.</text>
</comment>
<evidence type="ECO:0000256" key="11">
    <source>
        <dbReference type="ARBA" id="ARBA00023157"/>
    </source>
</evidence>
<dbReference type="PRINTS" id="PR00237">
    <property type="entry name" value="GPCRRHODOPSN"/>
</dbReference>
<dbReference type="PROSITE" id="PS50262">
    <property type="entry name" value="G_PROTEIN_RECEP_F1_2"/>
    <property type="match status" value="1"/>
</dbReference>
<dbReference type="InterPro" id="IPR000276">
    <property type="entry name" value="GPCR_Rhodpsn"/>
</dbReference>
<dbReference type="PROSITE" id="PS00237">
    <property type="entry name" value="G_PROTEIN_RECEP_F1_1"/>
    <property type="match status" value="1"/>
</dbReference>
<name>A0A6P5PCA4_MUSCR</name>
<dbReference type="RefSeq" id="XP_021011869.1">
    <property type="nucleotide sequence ID" value="XM_021156210.1"/>
</dbReference>
<evidence type="ECO:0000256" key="5">
    <source>
        <dbReference type="ARBA" id="ARBA00022606"/>
    </source>
</evidence>
<evidence type="ECO:0000256" key="2">
    <source>
        <dbReference type="ARBA" id="ARBA00004651"/>
    </source>
</evidence>
<evidence type="ECO:0000256" key="6">
    <source>
        <dbReference type="ARBA" id="ARBA00022692"/>
    </source>
</evidence>
<keyword evidence="13" id="KW-0325">Glycoprotein</keyword>
<dbReference type="Gene3D" id="1.20.1070.10">
    <property type="entry name" value="Rhodopsin 7-helix transmembrane proteins"/>
    <property type="match status" value="1"/>
</dbReference>
<evidence type="ECO:0000256" key="9">
    <source>
        <dbReference type="ARBA" id="ARBA00023040"/>
    </source>
</evidence>
<evidence type="ECO:0000256" key="7">
    <source>
        <dbReference type="ARBA" id="ARBA00022725"/>
    </source>
</evidence>
<dbReference type="GO" id="GO:0005886">
    <property type="term" value="C:plasma membrane"/>
    <property type="evidence" value="ECO:0007669"/>
    <property type="project" value="UniProtKB-SubCell"/>
</dbReference>
<evidence type="ECO:0000256" key="3">
    <source>
        <dbReference type="ARBA" id="ARBA00010663"/>
    </source>
</evidence>
<evidence type="ECO:0000256" key="14">
    <source>
        <dbReference type="ARBA" id="ARBA00023224"/>
    </source>
</evidence>
<dbReference type="FunFam" id="1.20.1070.10:FF:000003">
    <property type="entry name" value="Olfactory receptor"/>
    <property type="match status" value="1"/>
</dbReference>
<sequence length="320" mass="36683">MSFQKLEMSHRNSTVPAEFILTGITHRPELQLLLLGVFIVIYGVAMIGNMSMIILTKLDSRLHTPMYYFIRHLAFIDLGNCTVIYPKMMVNFVVEQNVISYYACAVQMAFYIAFIISELFILSAMAYDRYVAICNPLLYSAIMSQRRCHVLVGIPYLYSIFQAVMITSKIFTLTFCDSNVISHFYCDNVPMLLLLCSNARDIELLIILFSALNLISSLFVVLVSYLLILLAIYRMHSADGRKKAFSTCGSHLTVVIVFYGTLLFMYLQPKSTHSFETDKIASVFYTLVIPMLNPLIYSFRNKEVKNSVLRVFRYQCKLCT</sequence>
<keyword evidence="5 16" id="KW-0716">Sensory transduction</keyword>
<feature type="domain" description="G-protein coupled receptors family 1 profile" evidence="17">
    <location>
        <begin position="48"/>
        <end position="297"/>
    </location>
</feature>
<evidence type="ECO:0000259" key="17">
    <source>
        <dbReference type="PROSITE" id="PS50262"/>
    </source>
</evidence>
<dbReference type="GO" id="GO:0004984">
    <property type="term" value="F:olfactory receptor activity"/>
    <property type="evidence" value="ECO:0007669"/>
    <property type="project" value="InterPro"/>
</dbReference>
<protein>
    <recommendedName>
        <fullName evidence="16">Olfactory receptor</fullName>
    </recommendedName>
</protein>
<keyword evidence="11" id="KW-1015">Disulfide bond</keyword>
<reference evidence="19" key="1">
    <citation type="submission" date="2025-08" db="UniProtKB">
        <authorList>
            <consortium name="RefSeq"/>
        </authorList>
    </citation>
    <scope>IDENTIFICATION</scope>
</reference>
<dbReference type="InterPro" id="IPR017452">
    <property type="entry name" value="GPCR_Rhodpsn_7TM"/>
</dbReference>
<keyword evidence="6 15" id="KW-0812">Transmembrane</keyword>
<evidence type="ECO:0000256" key="16">
    <source>
        <dbReference type="RuleBase" id="RU363047"/>
    </source>
</evidence>
<dbReference type="PRINTS" id="PR00245">
    <property type="entry name" value="OLFACTORYR"/>
</dbReference>
<gene>
    <name evidence="19" type="primary">LOC110289822</name>
</gene>
<dbReference type="Pfam" id="PF13853">
    <property type="entry name" value="7tm_4"/>
    <property type="match status" value="1"/>
</dbReference>
<keyword evidence="8 16" id="KW-1133">Transmembrane helix</keyword>
<comment type="subcellular location">
    <subcellularLocation>
        <location evidence="2 16">Cell membrane</location>
        <topology evidence="2 16">Multi-pass membrane protein</topology>
    </subcellularLocation>
</comment>
<keyword evidence="9 15" id="KW-0297">G-protein coupled receptor</keyword>
<dbReference type="SUPFAM" id="SSF81321">
    <property type="entry name" value="Family A G protein-coupled receptor-like"/>
    <property type="match status" value="1"/>
</dbReference>
<evidence type="ECO:0000313" key="18">
    <source>
        <dbReference type="Proteomes" id="UP000515126"/>
    </source>
</evidence>
<evidence type="ECO:0000256" key="12">
    <source>
        <dbReference type="ARBA" id="ARBA00023170"/>
    </source>
</evidence>
<dbReference type="KEGG" id="mcal:110289822"/>
<feature type="transmembrane region" description="Helical" evidence="16">
    <location>
        <begin position="67"/>
        <end position="86"/>
    </location>
</feature>
<keyword evidence="14 15" id="KW-0807">Transducer</keyword>
<dbReference type="GeneID" id="110289822"/>
<keyword evidence="4 16" id="KW-1003">Cell membrane</keyword>
<dbReference type="AlphaFoldDB" id="A0A6P5PCA4"/>
<proteinExistence type="inferred from homology"/>
<dbReference type="FunFam" id="1.10.1220.70:FF:000001">
    <property type="entry name" value="Olfactory receptor"/>
    <property type="match status" value="1"/>
</dbReference>
<keyword evidence="18" id="KW-1185">Reference proteome</keyword>
<keyword evidence="7 16" id="KW-0552">Olfaction</keyword>
<dbReference type="Proteomes" id="UP000515126">
    <property type="component" value="Chromosome 2"/>
</dbReference>
<evidence type="ECO:0000256" key="1">
    <source>
        <dbReference type="ARBA" id="ARBA00002936"/>
    </source>
</evidence>
<evidence type="ECO:0000256" key="8">
    <source>
        <dbReference type="ARBA" id="ARBA00022989"/>
    </source>
</evidence>
<dbReference type="InterPro" id="IPR000725">
    <property type="entry name" value="Olfact_rcpt"/>
</dbReference>
<comment type="similarity">
    <text evidence="3 15">Belongs to the G-protein coupled receptor 1 family.</text>
</comment>
<dbReference type="PANTHER" id="PTHR48018">
    <property type="entry name" value="OLFACTORY RECEPTOR"/>
    <property type="match status" value="1"/>
</dbReference>
<evidence type="ECO:0000256" key="10">
    <source>
        <dbReference type="ARBA" id="ARBA00023136"/>
    </source>
</evidence>
<accession>A0A6P5PCA4</accession>
<feature type="transmembrane region" description="Helical" evidence="16">
    <location>
        <begin position="32"/>
        <end position="55"/>
    </location>
</feature>
<dbReference type="GO" id="GO:0004930">
    <property type="term" value="F:G protein-coupled receptor activity"/>
    <property type="evidence" value="ECO:0007669"/>
    <property type="project" value="UniProtKB-KW"/>
</dbReference>
<evidence type="ECO:0000256" key="4">
    <source>
        <dbReference type="ARBA" id="ARBA00022475"/>
    </source>
</evidence>
<organism evidence="18 19">
    <name type="scientific">Mus caroli</name>
    <name type="common">Ryukyu mouse</name>
    <name type="synonym">Ricefield mouse</name>
    <dbReference type="NCBI Taxonomy" id="10089"/>
    <lineage>
        <taxon>Eukaryota</taxon>
        <taxon>Metazoa</taxon>
        <taxon>Chordata</taxon>
        <taxon>Craniata</taxon>
        <taxon>Vertebrata</taxon>
        <taxon>Euteleostomi</taxon>
        <taxon>Mammalia</taxon>
        <taxon>Eutheria</taxon>
        <taxon>Euarchontoglires</taxon>
        <taxon>Glires</taxon>
        <taxon>Rodentia</taxon>
        <taxon>Myomorpha</taxon>
        <taxon>Muroidea</taxon>
        <taxon>Muridae</taxon>
        <taxon>Murinae</taxon>
        <taxon>Mus</taxon>
        <taxon>Mus</taxon>
    </lineage>
</organism>
<feature type="transmembrane region" description="Helical" evidence="16">
    <location>
        <begin position="244"/>
        <end position="268"/>
    </location>
</feature>
<feature type="transmembrane region" description="Helical" evidence="16">
    <location>
        <begin position="98"/>
        <end position="127"/>
    </location>
</feature>
<keyword evidence="10 16" id="KW-0472">Membrane</keyword>